<feature type="region of interest" description="Disordered" evidence="1">
    <location>
        <begin position="1"/>
        <end position="36"/>
    </location>
</feature>
<evidence type="ECO:0000313" key="2">
    <source>
        <dbReference type="EMBL" id="OAQ88401.1"/>
    </source>
</evidence>
<evidence type="ECO:0000313" key="3">
    <source>
        <dbReference type="Proteomes" id="UP000078340"/>
    </source>
</evidence>
<accession>A0A179HFQ4</accession>
<name>A0A179HFQ4_PURLI</name>
<dbReference type="Proteomes" id="UP000078340">
    <property type="component" value="Unassembled WGS sequence"/>
</dbReference>
<evidence type="ECO:0000256" key="1">
    <source>
        <dbReference type="SAM" id="MobiDB-lite"/>
    </source>
</evidence>
<organism evidence="2 3">
    <name type="scientific">Purpureocillium lilacinum</name>
    <name type="common">Paecilomyces lilacinus</name>
    <dbReference type="NCBI Taxonomy" id="33203"/>
    <lineage>
        <taxon>Eukaryota</taxon>
        <taxon>Fungi</taxon>
        <taxon>Dikarya</taxon>
        <taxon>Ascomycota</taxon>
        <taxon>Pezizomycotina</taxon>
        <taxon>Sordariomycetes</taxon>
        <taxon>Hypocreomycetidae</taxon>
        <taxon>Hypocreales</taxon>
        <taxon>Ophiocordycipitaceae</taxon>
        <taxon>Purpureocillium</taxon>
    </lineage>
</organism>
<sequence>MSGGQSGRTSQARAARRSFPRLRPFPYNRLALPPDPDQTARFPPPPSFFCPALLLRFVPSIGAVSFLLPGSGEVACCNAYSKLRCLKALGRPRGGCSSPLAQRALAALLRTRCTVNFS</sequence>
<dbReference type="EMBL" id="LSBI01000006">
    <property type="protein sequence ID" value="OAQ88401.1"/>
    <property type="molecule type" value="Genomic_DNA"/>
</dbReference>
<comment type="caution">
    <text evidence="2">The sequence shown here is derived from an EMBL/GenBank/DDBJ whole genome shotgun (WGS) entry which is preliminary data.</text>
</comment>
<gene>
    <name evidence="2" type="ORF">VFPFJ_06866</name>
</gene>
<dbReference type="AlphaFoldDB" id="A0A179HFQ4"/>
<proteinExistence type="predicted"/>
<reference evidence="2 3" key="1">
    <citation type="submission" date="2016-02" db="EMBL/GenBank/DDBJ databases">
        <title>Biosynthesis of antibiotic leucinostatins and their inhibition on Phytophthora in bio-control Purpureocillium lilacinum.</title>
        <authorList>
            <person name="Wang G."/>
            <person name="Liu Z."/>
            <person name="Lin R."/>
            <person name="Li E."/>
            <person name="Mao Z."/>
            <person name="Ling J."/>
            <person name="Yin W."/>
            <person name="Xie B."/>
        </authorList>
    </citation>
    <scope>NUCLEOTIDE SEQUENCE [LARGE SCALE GENOMIC DNA]</scope>
    <source>
        <strain evidence="2">PLFJ-1</strain>
    </source>
</reference>
<protein>
    <submittedName>
        <fullName evidence="2">Uncharacterized protein</fullName>
    </submittedName>
</protein>